<organism evidence="2 3">
    <name type="scientific">Rhodotorula taiwanensis</name>
    <dbReference type="NCBI Taxonomy" id="741276"/>
    <lineage>
        <taxon>Eukaryota</taxon>
        <taxon>Fungi</taxon>
        <taxon>Dikarya</taxon>
        <taxon>Basidiomycota</taxon>
        <taxon>Pucciniomycotina</taxon>
        <taxon>Microbotryomycetes</taxon>
        <taxon>Sporidiobolales</taxon>
        <taxon>Sporidiobolaceae</taxon>
        <taxon>Rhodotorula</taxon>
    </lineage>
</organism>
<dbReference type="PANTHER" id="PTHR14209">
    <property type="entry name" value="ISOAMYL ACETATE-HYDROLYZING ESTERASE 1"/>
    <property type="match status" value="1"/>
</dbReference>
<accession>A0A2S5BCE9</accession>
<dbReference type="CDD" id="cd01838">
    <property type="entry name" value="Isoamyl_acetate_hydrolase_like"/>
    <property type="match status" value="1"/>
</dbReference>
<dbReference type="InterPro" id="IPR036514">
    <property type="entry name" value="SGNH_hydro_sf"/>
</dbReference>
<gene>
    <name evidence="2" type="ORF">BMF94_2644</name>
</gene>
<sequence length="328" mass="35877">MSASLHSDQLICIGDSLTEQSWAQEGLGASLANIYSRKLDVINRGLGGYNTEWGLEAFKQARRELACGSSLRRMLTPLVGTTQYFPKKAERSFKIQLVTIWWGANDATLPGQIQHVPLDAFVQNIREMVSLIRDPASPYHSPETSIILINAPPFFQEHWLDTKAAAGGPREQDRDDEVTRQYAEAVKQLGAELGLPVADAYTAVTATNHREGLENPKAIWWDGLHLTGLAYRAVTGEVLGAIEHASPEKHWDKLPMMLPEWRLAGASDLVTGLADLAPREVRRALGDARTRARLTVATQPAALATTLAISQKADEAVEAAVAHGTDPF</sequence>
<protein>
    <recommendedName>
        <fullName evidence="1">SGNH hydrolase-type esterase domain-containing protein</fullName>
    </recommendedName>
</protein>
<dbReference type="EMBL" id="PJQD01000025">
    <property type="protein sequence ID" value="POY74450.1"/>
    <property type="molecule type" value="Genomic_DNA"/>
</dbReference>
<evidence type="ECO:0000259" key="1">
    <source>
        <dbReference type="Pfam" id="PF13472"/>
    </source>
</evidence>
<dbReference type="Gene3D" id="3.40.50.1110">
    <property type="entry name" value="SGNH hydrolase"/>
    <property type="match status" value="1"/>
</dbReference>
<dbReference type="InterPro" id="IPR045136">
    <property type="entry name" value="Iah1-like"/>
</dbReference>
<dbReference type="STRING" id="741276.A0A2S5BCE9"/>
<proteinExistence type="predicted"/>
<name>A0A2S5BCE9_9BASI</name>
<comment type="caution">
    <text evidence="2">The sequence shown here is derived from an EMBL/GenBank/DDBJ whole genome shotgun (WGS) entry which is preliminary data.</text>
</comment>
<evidence type="ECO:0000313" key="3">
    <source>
        <dbReference type="Proteomes" id="UP000237144"/>
    </source>
</evidence>
<keyword evidence="3" id="KW-1185">Reference proteome</keyword>
<dbReference type="PANTHER" id="PTHR14209:SF19">
    <property type="entry name" value="ISOAMYL ACETATE-HYDROLYZING ESTERASE 1 HOMOLOG"/>
    <property type="match status" value="1"/>
</dbReference>
<dbReference type="Proteomes" id="UP000237144">
    <property type="component" value="Unassembled WGS sequence"/>
</dbReference>
<dbReference type="OrthoDB" id="671439at2759"/>
<reference evidence="2 3" key="1">
    <citation type="journal article" date="2018" name="Front. Microbiol.">
        <title>Prospects for Fungal Bioremediation of Acidic Radioactive Waste Sites: Characterization and Genome Sequence of Rhodotorula taiwanensis MD1149.</title>
        <authorList>
            <person name="Tkavc R."/>
            <person name="Matrosova V.Y."/>
            <person name="Grichenko O.E."/>
            <person name="Gostincar C."/>
            <person name="Volpe R.P."/>
            <person name="Klimenkova P."/>
            <person name="Gaidamakova E.K."/>
            <person name="Zhou C.E."/>
            <person name="Stewart B.J."/>
            <person name="Lyman M.G."/>
            <person name="Malfatti S.A."/>
            <person name="Rubinfeld B."/>
            <person name="Courtot M."/>
            <person name="Singh J."/>
            <person name="Dalgard C.L."/>
            <person name="Hamilton T."/>
            <person name="Frey K.G."/>
            <person name="Gunde-Cimerman N."/>
            <person name="Dugan L."/>
            <person name="Daly M.J."/>
        </authorList>
    </citation>
    <scope>NUCLEOTIDE SEQUENCE [LARGE SCALE GENOMIC DNA]</scope>
    <source>
        <strain evidence="2 3">MD1149</strain>
    </source>
</reference>
<feature type="domain" description="SGNH hydrolase-type esterase" evidence="1">
    <location>
        <begin position="12"/>
        <end position="233"/>
    </location>
</feature>
<dbReference type="SUPFAM" id="SSF52266">
    <property type="entry name" value="SGNH hydrolase"/>
    <property type="match status" value="1"/>
</dbReference>
<dbReference type="Pfam" id="PF13472">
    <property type="entry name" value="Lipase_GDSL_2"/>
    <property type="match status" value="1"/>
</dbReference>
<evidence type="ECO:0000313" key="2">
    <source>
        <dbReference type="EMBL" id="POY74450.1"/>
    </source>
</evidence>
<dbReference type="InterPro" id="IPR013830">
    <property type="entry name" value="SGNH_hydro"/>
</dbReference>
<dbReference type="AlphaFoldDB" id="A0A2S5BCE9"/>